<evidence type="ECO:0000256" key="2">
    <source>
        <dbReference type="ARBA" id="ARBA00022801"/>
    </source>
</evidence>
<name>A0A367FRA7_9ACTN</name>
<dbReference type="Proteomes" id="UP000253094">
    <property type="component" value="Unassembled WGS sequence"/>
</dbReference>
<feature type="domain" description="Exonuclease" evidence="4">
    <location>
        <begin position="6"/>
        <end position="173"/>
    </location>
</feature>
<dbReference type="Pfam" id="PF00929">
    <property type="entry name" value="RNase_T"/>
    <property type="match status" value="1"/>
</dbReference>
<proteinExistence type="predicted"/>
<evidence type="ECO:0000256" key="1">
    <source>
        <dbReference type="ARBA" id="ARBA00022722"/>
    </source>
</evidence>
<organism evidence="5 6">
    <name type="scientific">Sphaerisporangium album</name>
    <dbReference type="NCBI Taxonomy" id="509200"/>
    <lineage>
        <taxon>Bacteria</taxon>
        <taxon>Bacillati</taxon>
        <taxon>Actinomycetota</taxon>
        <taxon>Actinomycetes</taxon>
        <taxon>Streptosporangiales</taxon>
        <taxon>Streptosporangiaceae</taxon>
        <taxon>Sphaerisporangium</taxon>
    </lineage>
</organism>
<evidence type="ECO:0000256" key="3">
    <source>
        <dbReference type="ARBA" id="ARBA00022839"/>
    </source>
</evidence>
<keyword evidence="1" id="KW-0540">Nuclease</keyword>
<dbReference type="SMART" id="SM00479">
    <property type="entry name" value="EXOIII"/>
    <property type="match status" value="1"/>
</dbReference>
<keyword evidence="3" id="KW-0269">Exonuclease</keyword>
<dbReference type="GO" id="GO:0008408">
    <property type="term" value="F:3'-5' exonuclease activity"/>
    <property type="evidence" value="ECO:0007669"/>
    <property type="project" value="TreeGrafter"/>
</dbReference>
<evidence type="ECO:0000313" key="5">
    <source>
        <dbReference type="EMBL" id="RCG32145.1"/>
    </source>
</evidence>
<dbReference type="CDD" id="cd06127">
    <property type="entry name" value="DEDDh"/>
    <property type="match status" value="1"/>
</dbReference>
<dbReference type="GO" id="GO:0003887">
    <property type="term" value="F:DNA-directed DNA polymerase activity"/>
    <property type="evidence" value="ECO:0007669"/>
    <property type="project" value="InterPro"/>
</dbReference>
<evidence type="ECO:0000259" key="4">
    <source>
        <dbReference type="SMART" id="SM00479"/>
    </source>
</evidence>
<dbReference type="InterPro" id="IPR013520">
    <property type="entry name" value="Ribonucl_H"/>
</dbReference>
<dbReference type="InterPro" id="IPR036420">
    <property type="entry name" value="BRCT_dom_sf"/>
</dbReference>
<dbReference type="GO" id="GO:0006260">
    <property type="term" value="P:DNA replication"/>
    <property type="evidence" value="ECO:0007669"/>
    <property type="project" value="InterPro"/>
</dbReference>
<evidence type="ECO:0000313" key="6">
    <source>
        <dbReference type="Proteomes" id="UP000253094"/>
    </source>
</evidence>
<dbReference type="SUPFAM" id="SSF53098">
    <property type="entry name" value="Ribonuclease H-like"/>
    <property type="match status" value="1"/>
</dbReference>
<keyword evidence="2" id="KW-0378">Hydrolase</keyword>
<dbReference type="Gene3D" id="3.40.50.10190">
    <property type="entry name" value="BRCT domain"/>
    <property type="match status" value="1"/>
</dbReference>
<dbReference type="NCBIfam" id="TIGR00573">
    <property type="entry name" value="dnaq"/>
    <property type="match status" value="1"/>
</dbReference>
<comment type="caution">
    <text evidence="5">The sequence shown here is derived from an EMBL/GenBank/DDBJ whole genome shotgun (WGS) entry which is preliminary data.</text>
</comment>
<dbReference type="Gene3D" id="3.30.420.10">
    <property type="entry name" value="Ribonuclease H-like superfamily/Ribonuclease H"/>
    <property type="match status" value="1"/>
</dbReference>
<dbReference type="SUPFAM" id="SSF158682">
    <property type="entry name" value="TerB-like"/>
    <property type="match status" value="1"/>
</dbReference>
<keyword evidence="6" id="KW-1185">Reference proteome</keyword>
<dbReference type="GO" id="GO:0005829">
    <property type="term" value="C:cytosol"/>
    <property type="evidence" value="ECO:0007669"/>
    <property type="project" value="TreeGrafter"/>
</dbReference>
<accession>A0A367FRA7</accession>
<dbReference type="InterPro" id="IPR036397">
    <property type="entry name" value="RNaseH_sf"/>
</dbReference>
<dbReference type="AlphaFoldDB" id="A0A367FRA7"/>
<protein>
    <recommendedName>
        <fullName evidence="4">Exonuclease domain-containing protein</fullName>
    </recommendedName>
</protein>
<dbReference type="EMBL" id="QOIL01000003">
    <property type="protein sequence ID" value="RCG32145.1"/>
    <property type="molecule type" value="Genomic_DNA"/>
</dbReference>
<reference evidence="5 6" key="1">
    <citation type="submission" date="2018-06" db="EMBL/GenBank/DDBJ databases">
        <title>Sphaerisporangium craniellae sp. nov., isolated from a marine sponge in the South China Sea.</title>
        <authorList>
            <person name="Li L."/>
        </authorList>
    </citation>
    <scope>NUCLEOTIDE SEQUENCE [LARGE SCALE GENOMIC DNA]</scope>
    <source>
        <strain evidence="5 6">CCTCC AA 208026</strain>
    </source>
</reference>
<dbReference type="SUPFAM" id="SSF52113">
    <property type="entry name" value="BRCT domain"/>
    <property type="match status" value="1"/>
</dbReference>
<dbReference type="PANTHER" id="PTHR30231:SF4">
    <property type="entry name" value="PROTEIN NEN2"/>
    <property type="match status" value="1"/>
</dbReference>
<sequence length="412" mass="44411">MDGAAGYAVIDVETTGLRPSWHDRVVEVGIVHLDVAGRVTGEWSTLVNPERDLGPQRVHGIDAADVRHAPTFKDIAGALVRLLRGRVPVAHNLRFDLGFLTHEFARLGVEVPLRHDLGVCTMEQAARFLPQAPRNLAGCCAMADIPLDGHHDALVDARAAASLLRHYLALSHPDVPWSAELDAGTRASWPRLSGEDAQGVRRGVSAQRDGHFLARILDRLPRAPRPVHADAYLALLDQALLDHHISATEADALVDVAGRLGLARADVEKLHRDYLAAVAQAARADGVVTDAERREIELVSMLLGLPPAAAAEALAAADRHRPDRIPRYRLEPGDLIAFTGEMDGGREAWERLASAASYVPHPNVTKKVRLLVAADPNTLSGKARKARGYGIPIVTPEAFARMVGVSPRPAGP</sequence>
<dbReference type="InterPro" id="IPR012337">
    <property type="entry name" value="RNaseH-like_sf"/>
</dbReference>
<dbReference type="GO" id="GO:0003677">
    <property type="term" value="F:DNA binding"/>
    <property type="evidence" value="ECO:0007669"/>
    <property type="project" value="InterPro"/>
</dbReference>
<dbReference type="InterPro" id="IPR029024">
    <property type="entry name" value="TerB-like"/>
</dbReference>
<dbReference type="InterPro" id="IPR006054">
    <property type="entry name" value="DnaQ"/>
</dbReference>
<dbReference type="PANTHER" id="PTHR30231">
    <property type="entry name" value="DNA POLYMERASE III SUBUNIT EPSILON"/>
    <property type="match status" value="1"/>
</dbReference>
<gene>
    <name evidence="5" type="ORF">DQ384_06430</name>
</gene>
<dbReference type="FunFam" id="3.30.420.10:FF:000045">
    <property type="entry name" value="3'-5' exonuclease DinG"/>
    <property type="match status" value="1"/>
</dbReference>